<dbReference type="EMBL" id="CP000230">
    <property type="protein sequence ID" value="ABC23455.1"/>
    <property type="molecule type" value="Genomic_DNA"/>
</dbReference>
<evidence type="ECO:0000313" key="2">
    <source>
        <dbReference type="Proteomes" id="UP000001929"/>
    </source>
</evidence>
<dbReference type="InterPro" id="IPR041492">
    <property type="entry name" value="HAD_2"/>
</dbReference>
<dbReference type="InterPro" id="IPR050155">
    <property type="entry name" value="HAD-like_hydrolase_sf"/>
</dbReference>
<dbReference type="InterPro" id="IPR023198">
    <property type="entry name" value="PGP-like_dom2"/>
</dbReference>
<organism evidence="1 2">
    <name type="scientific">Rhodospirillum rubrum (strain ATCC 11170 / ATH 1.1.1 / DSM 467 / LMG 4362 / NCIMB 8255 / S1)</name>
    <dbReference type="NCBI Taxonomy" id="269796"/>
    <lineage>
        <taxon>Bacteria</taxon>
        <taxon>Pseudomonadati</taxon>
        <taxon>Pseudomonadota</taxon>
        <taxon>Alphaproteobacteria</taxon>
        <taxon>Rhodospirillales</taxon>
        <taxon>Rhodospirillaceae</taxon>
        <taxon>Rhodospirillum</taxon>
    </lineage>
</organism>
<dbReference type="PATRIC" id="fig|269796.9.peg.2765"/>
<proteinExistence type="predicted"/>
<name>Q2RQZ0_RHORT</name>
<dbReference type="STRING" id="269796.Rru_A2658"/>
<dbReference type="eggNOG" id="COG0546">
    <property type="taxonomic scope" value="Bacteria"/>
</dbReference>
<dbReference type="AlphaFoldDB" id="Q2RQZ0"/>
<dbReference type="NCBIfam" id="TIGR01509">
    <property type="entry name" value="HAD-SF-IA-v3"/>
    <property type="match status" value="1"/>
</dbReference>
<dbReference type="CDD" id="cd07533">
    <property type="entry name" value="HAD_like"/>
    <property type="match status" value="1"/>
</dbReference>
<dbReference type="Proteomes" id="UP000001929">
    <property type="component" value="Chromosome"/>
</dbReference>
<dbReference type="KEGG" id="rru:Rru_A2658"/>
<dbReference type="InterPro" id="IPR006439">
    <property type="entry name" value="HAD-SF_hydro_IA"/>
</dbReference>
<dbReference type="SFLD" id="SFLDG01135">
    <property type="entry name" value="C1.5.6:_HAD__Beta-PGM__Phospha"/>
    <property type="match status" value="1"/>
</dbReference>
<dbReference type="Pfam" id="PF13419">
    <property type="entry name" value="HAD_2"/>
    <property type="match status" value="1"/>
</dbReference>
<dbReference type="GO" id="GO:0006281">
    <property type="term" value="P:DNA repair"/>
    <property type="evidence" value="ECO:0007669"/>
    <property type="project" value="TreeGrafter"/>
</dbReference>
<dbReference type="EnsemblBacteria" id="ABC23455">
    <property type="protein sequence ID" value="ABC23455"/>
    <property type="gene ID" value="Rru_A2658"/>
</dbReference>
<accession>Q2RQZ0</accession>
<dbReference type="InterPro" id="IPR023214">
    <property type="entry name" value="HAD_sf"/>
</dbReference>
<dbReference type="InterPro" id="IPR036412">
    <property type="entry name" value="HAD-like_sf"/>
</dbReference>
<keyword evidence="1" id="KW-0378">Hydrolase</keyword>
<dbReference type="PhylomeDB" id="Q2RQZ0"/>
<dbReference type="RefSeq" id="WP_011390408.1">
    <property type="nucleotide sequence ID" value="NC_007643.1"/>
</dbReference>
<protein>
    <submittedName>
        <fullName evidence="1">Haloacid dehalogenase-like hydrolase</fullName>
    </submittedName>
</protein>
<dbReference type="Gene3D" id="1.10.150.240">
    <property type="entry name" value="Putative phosphatase, domain 2"/>
    <property type="match status" value="1"/>
</dbReference>
<dbReference type="GO" id="GO:0005829">
    <property type="term" value="C:cytosol"/>
    <property type="evidence" value="ECO:0007669"/>
    <property type="project" value="TreeGrafter"/>
</dbReference>
<evidence type="ECO:0000313" key="1">
    <source>
        <dbReference type="EMBL" id="ABC23455.1"/>
    </source>
</evidence>
<dbReference type="GO" id="GO:0008967">
    <property type="term" value="F:phosphoglycolate phosphatase activity"/>
    <property type="evidence" value="ECO:0007669"/>
    <property type="project" value="TreeGrafter"/>
</dbReference>
<reference evidence="1 2" key="1">
    <citation type="journal article" date="2011" name="Stand. Genomic Sci.">
        <title>Complete genome sequence of Rhodospirillum rubrum type strain (S1).</title>
        <authorList>
            <person name="Munk A.C."/>
            <person name="Copeland A."/>
            <person name="Lucas S."/>
            <person name="Lapidus A."/>
            <person name="Del Rio T.G."/>
            <person name="Barry K."/>
            <person name="Detter J.C."/>
            <person name="Hammon N."/>
            <person name="Israni S."/>
            <person name="Pitluck S."/>
            <person name="Brettin T."/>
            <person name="Bruce D."/>
            <person name="Han C."/>
            <person name="Tapia R."/>
            <person name="Gilna P."/>
            <person name="Schmutz J."/>
            <person name="Larimer F."/>
            <person name="Land M."/>
            <person name="Kyrpides N.C."/>
            <person name="Mavromatis K."/>
            <person name="Richardson P."/>
            <person name="Rohde M."/>
            <person name="Goker M."/>
            <person name="Klenk H.P."/>
            <person name="Zhang Y."/>
            <person name="Roberts G.P."/>
            <person name="Reslewic S."/>
            <person name="Schwartz D.C."/>
        </authorList>
    </citation>
    <scope>NUCLEOTIDE SEQUENCE [LARGE SCALE GENOMIC DNA]</scope>
    <source>
        <strain evidence="2">ATCC 11170 / ATH 1.1.1 / DSM 467 / LMG 4362 / NCIMB 8255 / S1</strain>
    </source>
</reference>
<dbReference type="SUPFAM" id="SSF56784">
    <property type="entry name" value="HAD-like"/>
    <property type="match status" value="1"/>
</dbReference>
<gene>
    <name evidence="1" type="ordered locus">Rru_A2658</name>
</gene>
<dbReference type="SFLD" id="SFLDS00003">
    <property type="entry name" value="Haloacid_Dehalogenase"/>
    <property type="match status" value="1"/>
</dbReference>
<dbReference type="PANTHER" id="PTHR43434:SF24">
    <property type="entry name" value="HYDROLASE-RELATED"/>
    <property type="match status" value="1"/>
</dbReference>
<dbReference type="NCBIfam" id="TIGR01549">
    <property type="entry name" value="HAD-SF-IA-v1"/>
    <property type="match status" value="1"/>
</dbReference>
<keyword evidence="2" id="KW-1185">Reference proteome</keyword>
<sequence length="236" mass="24528">MTAILSAPPLRLAIFDVDGTLADSQHNIVGAMTDAFRAHGLADPDPAAVRAIIGLSLVEAVARVLPEAPPDQVAVVAQSYKQAFVTRRMGPAYTEQLFPGAAEAVRDLAARGVVLALATGKSRRGVDVFLERHGLEGLFDAVRTADDGPGKPDPWMLNDILATLGCDAGSTAMVGDTTYDVEMAVRAGIHAVGVAWGYHAQADLRAAGATLIVQEFGQVAAALDTCWEGATLPAAS</sequence>
<dbReference type="HOGENOM" id="CLU_045011_19_2_5"/>
<dbReference type="Gene3D" id="3.40.50.1000">
    <property type="entry name" value="HAD superfamily/HAD-like"/>
    <property type="match status" value="1"/>
</dbReference>
<dbReference type="PANTHER" id="PTHR43434">
    <property type="entry name" value="PHOSPHOGLYCOLATE PHOSPHATASE"/>
    <property type="match status" value="1"/>
</dbReference>
<dbReference type="SFLD" id="SFLDG01129">
    <property type="entry name" value="C1.5:_HAD__Beta-PGM__Phosphata"/>
    <property type="match status" value="1"/>
</dbReference>